<organism evidence="2 3">
    <name type="scientific">Leersia perrieri</name>
    <dbReference type="NCBI Taxonomy" id="77586"/>
    <lineage>
        <taxon>Eukaryota</taxon>
        <taxon>Viridiplantae</taxon>
        <taxon>Streptophyta</taxon>
        <taxon>Embryophyta</taxon>
        <taxon>Tracheophyta</taxon>
        <taxon>Spermatophyta</taxon>
        <taxon>Magnoliopsida</taxon>
        <taxon>Liliopsida</taxon>
        <taxon>Poales</taxon>
        <taxon>Poaceae</taxon>
        <taxon>BOP clade</taxon>
        <taxon>Oryzoideae</taxon>
        <taxon>Oryzeae</taxon>
        <taxon>Oryzinae</taxon>
        <taxon>Leersia</taxon>
    </lineage>
</organism>
<evidence type="ECO:0000313" key="2">
    <source>
        <dbReference type="EnsemblPlants" id="LPERR05G09730.1"/>
    </source>
</evidence>
<dbReference type="eggNOG" id="ENOG502QVB2">
    <property type="taxonomic scope" value="Eukaryota"/>
</dbReference>
<feature type="domain" description="Neprosin PEP catalytic" evidence="1">
    <location>
        <begin position="46"/>
        <end position="295"/>
    </location>
</feature>
<keyword evidence="3" id="KW-1185">Reference proteome</keyword>
<dbReference type="PANTHER" id="PTHR31589">
    <property type="entry name" value="PROTEIN, PUTATIVE (DUF239)-RELATED-RELATED"/>
    <property type="match status" value="1"/>
</dbReference>
<evidence type="ECO:0000313" key="3">
    <source>
        <dbReference type="Proteomes" id="UP000032180"/>
    </source>
</evidence>
<dbReference type="InterPro" id="IPR004314">
    <property type="entry name" value="Neprosin"/>
</dbReference>
<protein>
    <recommendedName>
        <fullName evidence="1">Neprosin PEP catalytic domain-containing protein</fullName>
    </recommendedName>
</protein>
<dbReference type="HOGENOM" id="CLU_030538_0_1_1"/>
<sequence>MGMDVKNPSISSISEAQLSSVECPTGTIPILRNNKQDNMSILNTKAVITTGEQQEVTGIKYSDDIYGIRATINIYEPMVKHFWDLSGSWIQINNGPGHGDVIGAGSWVSPSTSGDNFARFHISWNNEAQKKSCTDHGCPGFVQVSSSVVLGGRVHPVSVYNGPQYGIKVLIFKDPKTKNWWLAYGEKKAIGYWPSSQFSYMNEMATSAFWGGYVQGKTAIEDSPQMGSGHFASEGFGKAAFIKDILMVNERNKYQAPNPVKAQPGSTNPTKYTYADYGINSNGMHIYYGGPGNYI</sequence>
<dbReference type="PANTHER" id="PTHR31589:SF135">
    <property type="entry name" value="OS05G0341100 PROTEIN"/>
    <property type="match status" value="1"/>
</dbReference>
<evidence type="ECO:0000259" key="1">
    <source>
        <dbReference type="PROSITE" id="PS52045"/>
    </source>
</evidence>
<reference evidence="2 3" key="1">
    <citation type="submission" date="2012-08" db="EMBL/GenBank/DDBJ databases">
        <title>Oryza genome evolution.</title>
        <authorList>
            <person name="Wing R.A."/>
        </authorList>
    </citation>
    <scope>NUCLEOTIDE SEQUENCE</scope>
</reference>
<accession>A0A0D9WFA0</accession>
<reference evidence="2" key="3">
    <citation type="submission" date="2015-04" db="UniProtKB">
        <authorList>
            <consortium name="EnsemblPlants"/>
        </authorList>
    </citation>
    <scope>IDENTIFICATION</scope>
</reference>
<dbReference type="STRING" id="77586.A0A0D9WFA0"/>
<dbReference type="PROSITE" id="PS52045">
    <property type="entry name" value="NEPROSIN_PEP_CD"/>
    <property type="match status" value="1"/>
</dbReference>
<dbReference type="Pfam" id="PF03080">
    <property type="entry name" value="Neprosin"/>
    <property type="match status" value="1"/>
</dbReference>
<dbReference type="Gramene" id="LPERR05G09730.1">
    <property type="protein sequence ID" value="LPERR05G09730.1"/>
    <property type="gene ID" value="LPERR05G09730"/>
</dbReference>
<reference evidence="3" key="2">
    <citation type="submission" date="2013-12" db="EMBL/GenBank/DDBJ databases">
        <authorList>
            <person name="Yu Y."/>
            <person name="Lee S."/>
            <person name="de Baynast K."/>
            <person name="Wissotski M."/>
            <person name="Liu L."/>
            <person name="Talag J."/>
            <person name="Goicoechea J."/>
            <person name="Angelova A."/>
            <person name="Jetty R."/>
            <person name="Kudrna D."/>
            <person name="Golser W."/>
            <person name="Rivera L."/>
            <person name="Zhang J."/>
            <person name="Wing R."/>
        </authorList>
    </citation>
    <scope>NUCLEOTIDE SEQUENCE</scope>
</reference>
<proteinExistence type="predicted"/>
<dbReference type="InterPro" id="IPR053168">
    <property type="entry name" value="Glutamic_endopeptidase"/>
</dbReference>
<dbReference type="Proteomes" id="UP000032180">
    <property type="component" value="Chromosome 5"/>
</dbReference>
<dbReference type="EnsemblPlants" id="LPERR05G09730.1">
    <property type="protein sequence ID" value="LPERR05G09730.1"/>
    <property type="gene ID" value="LPERR05G09730"/>
</dbReference>
<dbReference type="AlphaFoldDB" id="A0A0D9WFA0"/>
<name>A0A0D9WFA0_9ORYZ</name>